<feature type="transmembrane region" description="Helical" evidence="1">
    <location>
        <begin position="190"/>
        <end position="210"/>
    </location>
</feature>
<feature type="transmembrane region" description="Helical" evidence="1">
    <location>
        <begin position="106"/>
        <end position="123"/>
    </location>
</feature>
<comment type="caution">
    <text evidence="2">The sequence shown here is derived from an EMBL/GenBank/DDBJ whole genome shotgun (WGS) entry which is preliminary data.</text>
</comment>
<feature type="transmembrane region" description="Helical" evidence="1">
    <location>
        <begin position="76"/>
        <end position="94"/>
    </location>
</feature>
<proteinExistence type="predicted"/>
<organism evidence="2 3">
    <name type="scientific">Kitasatospora cystarginea</name>
    <dbReference type="NCBI Taxonomy" id="58350"/>
    <lineage>
        <taxon>Bacteria</taxon>
        <taxon>Bacillati</taxon>
        <taxon>Actinomycetota</taxon>
        <taxon>Actinomycetes</taxon>
        <taxon>Kitasatosporales</taxon>
        <taxon>Streptomycetaceae</taxon>
        <taxon>Kitasatospora</taxon>
    </lineage>
</organism>
<evidence type="ECO:0000313" key="3">
    <source>
        <dbReference type="Proteomes" id="UP001500305"/>
    </source>
</evidence>
<keyword evidence="1" id="KW-1133">Transmembrane helix</keyword>
<feature type="transmembrane region" description="Helical" evidence="1">
    <location>
        <begin position="18"/>
        <end position="37"/>
    </location>
</feature>
<evidence type="ECO:0000256" key="1">
    <source>
        <dbReference type="SAM" id="Phobius"/>
    </source>
</evidence>
<feature type="transmembrane region" description="Helical" evidence="1">
    <location>
        <begin position="164"/>
        <end position="184"/>
    </location>
</feature>
<gene>
    <name evidence="2" type="ORF">GCM10010430_35810</name>
</gene>
<evidence type="ECO:0000313" key="2">
    <source>
        <dbReference type="EMBL" id="GAA2249866.1"/>
    </source>
</evidence>
<reference evidence="2 3" key="1">
    <citation type="journal article" date="2019" name="Int. J. Syst. Evol. Microbiol.">
        <title>The Global Catalogue of Microorganisms (GCM) 10K type strain sequencing project: providing services to taxonomists for standard genome sequencing and annotation.</title>
        <authorList>
            <consortium name="The Broad Institute Genomics Platform"/>
            <consortium name="The Broad Institute Genome Sequencing Center for Infectious Disease"/>
            <person name="Wu L."/>
            <person name="Ma J."/>
        </authorList>
    </citation>
    <scope>NUCLEOTIDE SEQUENCE [LARGE SCALE GENOMIC DNA]</scope>
    <source>
        <strain evidence="2 3">JCM 7356</strain>
    </source>
</reference>
<dbReference type="Proteomes" id="UP001500305">
    <property type="component" value="Unassembled WGS sequence"/>
</dbReference>
<name>A0ABN3E7U0_9ACTN</name>
<keyword evidence="1" id="KW-0812">Transmembrane</keyword>
<accession>A0ABN3E7U0</accession>
<protein>
    <submittedName>
        <fullName evidence="2">Uncharacterized protein</fullName>
    </submittedName>
</protein>
<dbReference type="EMBL" id="BAAATR010000014">
    <property type="protein sequence ID" value="GAA2249866.1"/>
    <property type="molecule type" value="Genomic_DNA"/>
</dbReference>
<sequence>MIIGGIVSDQTPARRGGAAALGWVFTIIFNIVAPILTESQLKSHGYPEYTALLASAAWPILGMLISIAWQRKIDEFGIFSLIIVALTLAVTLVGPHSARLLLVKDSAITGLFGLVCLATLAAPRPLMFYFGRKFATDGSRESIDHWNGLWAYEGFRKVQRTMTLVWGLGSIAEAALRIVLSYVLSSGAMVAVNSVLSYGATAALIVWSIAYGKRAHARAAATTAAAATSVAAA</sequence>
<keyword evidence="3" id="KW-1185">Reference proteome</keyword>
<feature type="transmembrane region" description="Helical" evidence="1">
    <location>
        <begin position="49"/>
        <end position="69"/>
    </location>
</feature>
<dbReference type="NCBIfam" id="NF041646">
    <property type="entry name" value="VC0807_fam"/>
    <property type="match status" value="1"/>
</dbReference>
<keyword evidence="1" id="KW-0472">Membrane</keyword>